<name>A0ABM0GZZ3_SACKO</name>
<gene>
    <name evidence="26" type="primary">Vgfr</name>
</gene>
<evidence type="ECO:0000259" key="23">
    <source>
        <dbReference type="PROSITE" id="PS50011"/>
    </source>
</evidence>
<feature type="region of interest" description="Disordered" evidence="20">
    <location>
        <begin position="1310"/>
        <end position="1390"/>
    </location>
</feature>
<keyword evidence="16 19" id="KW-0393">Immunoglobulin domain</keyword>
<proteinExistence type="inferred from homology"/>
<dbReference type="PANTHER" id="PTHR24416:SF600">
    <property type="entry name" value="PDGF- AND VEGF-RECEPTOR RELATED, ISOFORM J"/>
    <property type="match status" value="1"/>
</dbReference>
<accession>A0ABM0GZZ3</accession>
<feature type="domain" description="Ig-like" evidence="24">
    <location>
        <begin position="676"/>
        <end position="765"/>
    </location>
</feature>
<dbReference type="CDD" id="cd00096">
    <property type="entry name" value="Ig"/>
    <property type="match status" value="1"/>
</dbReference>
<evidence type="ECO:0000256" key="16">
    <source>
        <dbReference type="ARBA" id="ARBA00023319"/>
    </source>
</evidence>
<dbReference type="Gene3D" id="1.10.510.10">
    <property type="entry name" value="Transferase(Phosphotransferase) domain 1"/>
    <property type="match status" value="1"/>
</dbReference>
<evidence type="ECO:0000256" key="5">
    <source>
        <dbReference type="ARBA" id="ARBA00022679"/>
    </source>
</evidence>
<evidence type="ECO:0000256" key="11">
    <source>
        <dbReference type="ARBA" id="ARBA00023136"/>
    </source>
</evidence>
<dbReference type="Gene3D" id="3.30.200.20">
    <property type="entry name" value="Phosphorylase Kinase, domain 1"/>
    <property type="match status" value="1"/>
</dbReference>
<keyword evidence="5" id="KW-0808">Transferase</keyword>
<evidence type="ECO:0000256" key="2">
    <source>
        <dbReference type="ARBA" id="ARBA00011902"/>
    </source>
</evidence>
<feature type="signal peptide" evidence="22">
    <location>
        <begin position="1"/>
        <end position="31"/>
    </location>
</feature>
<dbReference type="PRINTS" id="PR01832">
    <property type="entry name" value="VEGFRECEPTOR"/>
</dbReference>
<keyword evidence="14 19" id="KW-0675">Receptor</keyword>
<feature type="domain" description="Ig-like" evidence="24">
    <location>
        <begin position="582"/>
        <end position="667"/>
    </location>
</feature>
<dbReference type="Pfam" id="PF07714">
    <property type="entry name" value="PK_Tyr_Ser-Thr"/>
    <property type="match status" value="1"/>
</dbReference>
<keyword evidence="15" id="KW-0325">Glycoprotein</keyword>
<dbReference type="PROSITE" id="PS50011">
    <property type="entry name" value="PROTEIN_KINASE_DOM"/>
    <property type="match status" value="1"/>
</dbReference>
<evidence type="ECO:0000256" key="4">
    <source>
        <dbReference type="ARBA" id="ARBA00022553"/>
    </source>
</evidence>
<dbReference type="SMART" id="SM00408">
    <property type="entry name" value="IGc2"/>
    <property type="match status" value="6"/>
</dbReference>
<evidence type="ECO:0000256" key="3">
    <source>
        <dbReference type="ARBA" id="ARBA00022475"/>
    </source>
</evidence>
<evidence type="ECO:0000256" key="12">
    <source>
        <dbReference type="ARBA" id="ARBA00023137"/>
    </source>
</evidence>
<evidence type="ECO:0000256" key="20">
    <source>
        <dbReference type="SAM" id="MobiDB-lite"/>
    </source>
</evidence>
<evidence type="ECO:0000256" key="22">
    <source>
        <dbReference type="SAM" id="SignalP"/>
    </source>
</evidence>
<dbReference type="InterPro" id="IPR003598">
    <property type="entry name" value="Ig_sub2"/>
</dbReference>
<keyword evidence="8" id="KW-0418">Kinase</keyword>
<evidence type="ECO:0000313" key="25">
    <source>
        <dbReference type="Proteomes" id="UP000694865"/>
    </source>
</evidence>
<dbReference type="PROSITE" id="PS50835">
    <property type="entry name" value="IG_LIKE"/>
    <property type="match status" value="6"/>
</dbReference>
<dbReference type="InterPro" id="IPR017441">
    <property type="entry name" value="Protein_kinase_ATP_BS"/>
</dbReference>
<reference evidence="26" key="1">
    <citation type="submission" date="2025-08" db="UniProtKB">
        <authorList>
            <consortium name="RefSeq"/>
        </authorList>
    </citation>
    <scope>IDENTIFICATION</scope>
    <source>
        <tissue evidence="26">Testes</tissue>
    </source>
</reference>
<dbReference type="PROSITE" id="PS00107">
    <property type="entry name" value="PROTEIN_KINASE_ATP"/>
    <property type="match status" value="1"/>
</dbReference>
<dbReference type="SUPFAM" id="SSF48726">
    <property type="entry name" value="Immunoglobulin"/>
    <property type="match status" value="6"/>
</dbReference>
<evidence type="ECO:0000256" key="14">
    <source>
        <dbReference type="ARBA" id="ARBA00023170"/>
    </source>
</evidence>
<dbReference type="EC" id="2.7.10.1" evidence="2"/>
<keyword evidence="11 21" id="KW-0472">Membrane</keyword>
<dbReference type="InterPro" id="IPR008266">
    <property type="entry name" value="Tyr_kinase_AS"/>
</dbReference>
<feature type="domain" description="Ig-like" evidence="24">
    <location>
        <begin position="445"/>
        <end position="561"/>
    </location>
</feature>
<evidence type="ECO:0000313" key="26">
    <source>
        <dbReference type="RefSeq" id="XP_002741154.1"/>
    </source>
</evidence>
<dbReference type="InterPro" id="IPR011009">
    <property type="entry name" value="Kinase-like_dom_sf"/>
</dbReference>
<feature type="domain" description="Ig-like" evidence="24">
    <location>
        <begin position="241"/>
        <end position="338"/>
    </location>
</feature>
<feature type="chain" id="PRO_5046803729" description="receptor protein-tyrosine kinase" evidence="22">
    <location>
        <begin position="32"/>
        <end position="1390"/>
    </location>
</feature>
<dbReference type="PRINTS" id="PR00109">
    <property type="entry name" value="TYRKINASE"/>
</dbReference>
<evidence type="ECO:0000256" key="7">
    <source>
        <dbReference type="ARBA" id="ARBA00022741"/>
    </source>
</evidence>
<evidence type="ECO:0000256" key="1">
    <source>
        <dbReference type="ARBA" id="ARBA00004251"/>
    </source>
</evidence>
<evidence type="ECO:0000259" key="24">
    <source>
        <dbReference type="PROSITE" id="PS50835"/>
    </source>
</evidence>
<comment type="subcellular location">
    <subcellularLocation>
        <location evidence="1">Cell membrane</location>
        <topology evidence="1">Single-pass type I membrane protein</topology>
    </subcellularLocation>
    <subcellularLocation>
        <location evidence="19">Membrane</location>
        <topology evidence="19">Single-pass type I membrane protein</topology>
    </subcellularLocation>
</comment>
<evidence type="ECO:0000256" key="6">
    <source>
        <dbReference type="ARBA" id="ARBA00022692"/>
    </source>
</evidence>
<dbReference type="InterPro" id="IPR000719">
    <property type="entry name" value="Prot_kinase_dom"/>
</dbReference>
<comment type="similarity">
    <text evidence="19">Belongs to the protein kinase superfamily. Tyr protein kinase family. CSF-1/PDGF receptor subfamily.</text>
</comment>
<dbReference type="PROSITE" id="PS00109">
    <property type="entry name" value="PROTEIN_KINASE_TYR"/>
    <property type="match status" value="1"/>
</dbReference>
<dbReference type="GeneID" id="100313537"/>
<dbReference type="InterPro" id="IPR001245">
    <property type="entry name" value="Ser-Thr/Tyr_kinase_cat_dom"/>
</dbReference>
<protein>
    <recommendedName>
        <fullName evidence="2">receptor protein-tyrosine kinase</fullName>
        <ecNumber evidence="2">2.7.10.1</ecNumber>
    </recommendedName>
</protein>
<evidence type="ECO:0000256" key="8">
    <source>
        <dbReference type="ARBA" id="ARBA00022777"/>
    </source>
</evidence>
<feature type="binding site" evidence="18">
    <location>
        <position position="993"/>
    </location>
    <ligand>
        <name>ATP</name>
        <dbReference type="ChEBI" id="CHEBI:30616"/>
    </ligand>
</feature>
<dbReference type="PANTHER" id="PTHR24416">
    <property type="entry name" value="TYROSINE-PROTEIN KINASE RECEPTOR"/>
    <property type="match status" value="1"/>
</dbReference>
<evidence type="ECO:0000256" key="17">
    <source>
        <dbReference type="ARBA" id="ARBA00051243"/>
    </source>
</evidence>
<dbReference type="Pfam" id="PF07679">
    <property type="entry name" value="I-set"/>
    <property type="match status" value="1"/>
</dbReference>
<keyword evidence="22" id="KW-0732">Signal</keyword>
<evidence type="ECO:0000256" key="10">
    <source>
        <dbReference type="ARBA" id="ARBA00022989"/>
    </source>
</evidence>
<dbReference type="RefSeq" id="XP_002741154.1">
    <property type="nucleotide sequence ID" value="XM_002741108.2"/>
</dbReference>
<feature type="domain" description="Ig-like" evidence="24">
    <location>
        <begin position="770"/>
        <end position="867"/>
    </location>
</feature>
<keyword evidence="9 18" id="KW-0067">ATP-binding</keyword>
<evidence type="ECO:0000256" key="21">
    <source>
        <dbReference type="SAM" id="Phobius"/>
    </source>
</evidence>
<sequence length="1390" mass="157032">MAIVFTPKKCHCRLLLTLLTFVFVSHNTCMAKSSRHHDVPQLNYIEEDISIQTGQELRITCYSKSVIEWIYPRHRDSEINERLTFLTTMQINSDNENEYTNVLTVNRTNYLDTGLYQCILKNSLERINNQTSDSVYVFVNSNNEDELFVQPEQITYRIFADWTFTIPCRVTNKEASVTLGINTGELVDVDGTAVSYDPERGFNVYENHARFQGPVVCTATLNDMEETARFILFYESSAPKPQPRITSSHNEVVVGSHFTITCIVDAPLSTTMVFEWEYPGKDISNSTVTVNSESQEIKQSFRTFRRFYIELELKNSELADSGDYSCTAINYRDRTTVSTSVVVLEIGYVEINPVKNQYIIESEIGSKAKIFFTTKSNPKAEYKWYKGNQIVDDNNATYSLRRLDDQRRLIINGVTLGHEGNYTLVGTNDYVSQRNSVKLVVIDKPVVTITQDPGPSHKTSPPLYTIGQSYTFDCKATGKPLPIVTWHWQQCTEMDDCKRPFPNVNQWEQISDVTSPMHGVEGTVDRPWEKKLHVPAAMVPGWYRCVAFSSSFAENVTEDIEFKLTDVRNGLQIETTSEIAIETTPFNLTCKANKYAYRNIEWTRSLNENTTEAVPTDMIFRQQTQYSHLSVINFSNLTLADSGMYTCIVVKRRGDDNVRERKEKRYNLEVQALRPPTIEVGLTQLRIETTKLNFDLHCEASGIPTPTITWYKDGVLMENNIISRTTKGTIASTLTVQRIAMTDTGLYSCKASSDGGNVYSNATIAIWAKPTVMVSPETDYVTENDNATLRCIADGNPVPIVEWAKKVNASYALPVMKHYYMTVKKSAYGVESILNLRNIKLKDIGTYRCIASNVLALDFAEGDIKVAPKTSAGQMSAALSETQIRMFALAGGGIGLCLIIFIIIILTLRRHRKRPVYRHSDIKGVIFPTVIEDGVEIDIDEAFEKTPYDSSWEFPKEKLRIGQTIGRGAFGRVYKAAAWGIDNTSTVTTVAVKMLKEDGSESEKKALTSELKMLCHIGQHLNIVNLLGACTKDCLFIIIEFCKYGNLCDYLRTRRESFVLEPKTPTSSAQSSESYEDVFEYGEDSLSLHDLACFVFQVARGMEFLSSKKVIHRDLAARNVLLSEDNVVKICDFGLARDVYTDPNYITSSSCRLPIKWMAPESICDDKVFTTESDVWSFGVLIWEIFSLGGTPYPGLPINEEFYQKIRSGYRMRCPELAPQEIYQIMLQCWNAIPRNRPSFHQLAQKLGSHLEATVRQEYIDLNEPYEKRNSRLIGGYAELIHDSIPTEYQPLMSKSGADSDKYLEPVTRRVNGSSETTFPVGANDEECHPLTSHKSSSKSEESVSSDLSSGFHSEGYPHEPKSPNSVAEDTMDEPPDYSKVIDAETSFTT</sequence>
<keyword evidence="25" id="KW-1185">Reference proteome</keyword>
<organism evidence="25 26">
    <name type="scientific">Saccoglossus kowalevskii</name>
    <name type="common">Acorn worm</name>
    <dbReference type="NCBI Taxonomy" id="10224"/>
    <lineage>
        <taxon>Eukaryota</taxon>
        <taxon>Metazoa</taxon>
        <taxon>Hemichordata</taxon>
        <taxon>Enteropneusta</taxon>
        <taxon>Harrimaniidae</taxon>
        <taxon>Saccoglossus</taxon>
    </lineage>
</organism>
<evidence type="ECO:0000256" key="15">
    <source>
        <dbReference type="ARBA" id="ARBA00023180"/>
    </source>
</evidence>
<dbReference type="PIRSF" id="PIRSF000615">
    <property type="entry name" value="TyrPK_CSF1-R"/>
    <property type="match status" value="1"/>
</dbReference>
<keyword evidence="7 18" id="KW-0547">Nucleotide-binding</keyword>
<dbReference type="InterPro" id="IPR007110">
    <property type="entry name" value="Ig-like_dom"/>
</dbReference>
<dbReference type="Pfam" id="PF13927">
    <property type="entry name" value="Ig_3"/>
    <property type="match status" value="3"/>
</dbReference>
<dbReference type="InterPro" id="IPR050122">
    <property type="entry name" value="RTK"/>
</dbReference>
<feature type="domain" description="Protein kinase" evidence="23">
    <location>
        <begin position="959"/>
        <end position="1260"/>
    </location>
</feature>
<dbReference type="SMART" id="SM00219">
    <property type="entry name" value="TyrKc"/>
    <property type="match status" value="1"/>
</dbReference>
<dbReference type="SUPFAM" id="SSF56112">
    <property type="entry name" value="Protein kinase-like (PK-like)"/>
    <property type="match status" value="1"/>
</dbReference>
<feature type="domain" description="Ig-like" evidence="24">
    <location>
        <begin position="40"/>
        <end position="134"/>
    </location>
</feature>
<dbReference type="Gene3D" id="2.60.40.10">
    <property type="entry name" value="Immunoglobulins"/>
    <property type="match status" value="8"/>
</dbReference>
<feature type="transmembrane region" description="Helical" evidence="21">
    <location>
        <begin position="886"/>
        <end position="908"/>
    </location>
</feature>
<dbReference type="InterPro" id="IPR020635">
    <property type="entry name" value="Tyr_kinase_cat_dom"/>
</dbReference>
<evidence type="ECO:0000256" key="18">
    <source>
        <dbReference type="PROSITE-ProRule" id="PRU10141"/>
    </source>
</evidence>
<keyword evidence="3" id="KW-1003">Cell membrane</keyword>
<dbReference type="InterPro" id="IPR001824">
    <property type="entry name" value="Tyr_kinase_rcpt_3_CS"/>
</dbReference>
<keyword evidence="13" id="KW-1015">Disulfide bond</keyword>
<dbReference type="InterPro" id="IPR013098">
    <property type="entry name" value="Ig_I-set"/>
</dbReference>
<dbReference type="Proteomes" id="UP000694865">
    <property type="component" value="Unplaced"/>
</dbReference>
<keyword evidence="12" id="KW-0829">Tyrosine-protein kinase</keyword>
<dbReference type="InterPro" id="IPR013783">
    <property type="entry name" value="Ig-like_fold"/>
</dbReference>
<dbReference type="Pfam" id="PF21339">
    <property type="entry name" value="VEGFR-1-like_Ig-like"/>
    <property type="match status" value="1"/>
</dbReference>
<dbReference type="SMART" id="SM00409">
    <property type="entry name" value="IG"/>
    <property type="match status" value="7"/>
</dbReference>
<evidence type="ECO:0000256" key="13">
    <source>
        <dbReference type="ARBA" id="ARBA00023157"/>
    </source>
</evidence>
<comment type="catalytic activity">
    <reaction evidence="17">
        <text>L-tyrosyl-[protein] + ATP = O-phospho-L-tyrosyl-[protein] + ADP + H(+)</text>
        <dbReference type="Rhea" id="RHEA:10596"/>
        <dbReference type="Rhea" id="RHEA-COMP:10136"/>
        <dbReference type="Rhea" id="RHEA-COMP:20101"/>
        <dbReference type="ChEBI" id="CHEBI:15378"/>
        <dbReference type="ChEBI" id="CHEBI:30616"/>
        <dbReference type="ChEBI" id="CHEBI:46858"/>
        <dbReference type="ChEBI" id="CHEBI:61978"/>
        <dbReference type="ChEBI" id="CHEBI:456216"/>
        <dbReference type="EC" id="2.7.10.1"/>
    </reaction>
</comment>
<evidence type="ECO:0000256" key="9">
    <source>
        <dbReference type="ARBA" id="ARBA00022840"/>
    </source>
</evidence>
<dbReference type="InterPro" id="IPR036179">
    <property type="entry name" value="Ig-like_dom_sf"/>
</dbReference>
<keyword evidence="6 19" id="KW-0812">Transmembrane</keyword>
<keyword evidence="4" id="KW-0597">Phosphoprotein</keyword>
<evidence type="ECO:0000256" key="19">
    <source>
        <dbReference type="RuleBase" id="RU000311"/>
    </source>
</evidence>
<keyword evidence="10 21" id="KW-1133">Transmembrane helix</keyword>
<dbReference type="InterPro" id="IPR003599">
    <property type="entry name" value="Ig_sub"/>
</dbReference>
<dbReference type="PROSITE" id="PS00240">
    <property type="entry name" value="RECEPTOR_TYR_KIN_III"/>
    <property type="match status" value="1"/>
</dbReference>